<name>A0AB39AW89_9GAMM</name>
<evidence type="ECO:0000256" key="1">
    <source>
        <dbReference type="SAM" id="Phobius"/>
    </source>
</evidence>
<dbReference type="RefSeq" id="WP_058155832.1">
    <property type="nucleotide sequence ID" value="NZ_CP162515.1"/>
</dbReference>
<feature type="transmembrane region" description="Helical" evidence="1">
    <location>
        <begin position="44"/>
        <end position="62"/>
    </location>
</feature>
<keyword evidence="1" id="KW-0472">Membrane</keyword>
<keyword evidence="1" id="KW-1133">Transmembrane helix</keyword>
<sequence>MDIDSHIVQLEKNNRKLFSASHNLGLTIAMAVIVLLLMFYFSPLIGLACSGFAAFFLNFFYSQYSFRKLNARITLLQTKIEQTSK</sequence>
<keyword evidence="1" id="KW-0812">Transmembrane</keyword>
<accession>A0AB39AW89</accession>
<proteinExistence type="predicted"/>
<feature type="transmembrane region" description="Helical" evidence="1">
    <location>
        <begin position="20"/>
        <end position="38"/>
    </location>
</feature>
<reference evidence="2" key="1">
    <citation type="submission" date="2024-07" db="EMBL/GenBank/DDBJ databases">
        <authorList>
            <person name="Jiang Y."/>
            <person name="Qin Q."/>
        </authorList>
    </citation>
    <scope>NUCLEOTIDE SEQUENCE</scope>
    <source>
        <strain evidence="2">SD03</strain>
    </source>
</reference>
<organism evidence="2">
    <name type="scientific">Pseudoalteromonas sp. SD03</name>
    <dbReference type="NCBI Taxonomy" id="3231719"/>
    <lineage>
        <taxon>Bacteria</taxon>
        <taxon>Pseudomonadati</taxon>
        <taxon>Pseudomonadota</taxon>
        <taxon>Gammaproteobacteria</taxon>
        <taxon>Alteromonadales</taxon>
        <taxon>Pseudoalteromonadaceae</taxon>
        <taxon>Pseudoalteromonas</taxon>
    </lineage>
</organism>
<gene>
    <name evidence="2" type="ORF">ABZP26_17955</name>
</gene>
<evidence type="ECO:0000313" key="2">
    <source>
        <dbReference type="EMBL" id="XDH89808.1"/>
    </source>
</evidence>
<dbReference type="EMBL" id="CP162515">
    <property type="protein sequence ID" value="XDH89808.1"/>
    <property type="molecule type" value="Genomic_DNA"/>
</dbReference>
<dbReference type="AlphaFoldDB" id="A0AB39AW89"/>
<protein>
    <submittedName>
        <fullName evidence="2">Uncharacterized protein</fullName>
    </submittedName>
</protein>